<evidence type="ECO:0000256" key="1">
    <source>
        <dbReference type="ARBA" id="ARBA00022669"/>
    </source>
</evidence>
<dbReference type="STRING" id="71717.A0A4Y7SNQ8"/>
<feature type="domain" description="LysM" evidence="3">
    <location>
        <begin position="18"/>
        <end position="65"/>
    </location>
</feature>
<evidence type="ECO:0000259" key="3">
    <source>
        <dbReference type="PROSITE" id="PS51782"/>
    </source>
</evidence>
<evidence type="ECO:0000313" key="4">
    <source>
        <dbReference type="EMBL" id="TEB23510.1"/>
    </source>
</evidence>
<evidence type="ECO:0000256" key="2">
    <source>
        <dbReference type="ARBA" id="ARBA00023026"/>
    </source>
</evidence>
<reference evidence="4 5" key="1">
    <citation type="journal article" date="2019" name="Nat. Ecol. Evol.">
        <title>Megaphylogeny resolves global patterns of mushroom evolution.</title>
        <authorList>
            <person name="Varga T."/>
            <person name="Krizsan K."/>
            <person name="Foldi C."/>
            <person name="Dima B."/>
            <person name="Sanchez-Garcia M."/>
            <person name="Sanchez-Ramirez S."/>
            <person name="Szollosi G.J."/>
            <person name="Szarkandi J.G."/>
            <person name="Papp V."/>
            <person name="Albert L."/>
            <person name="Andreopoulos W."/>
            <person name="Angelini C."/>
            <person name="Antonin V."/>
            <person name="Barry K.W."/>
            <person name="Bougher N.L."/>
            <person name="Buchanan P."/>
            <person name="Buyck B."/>
            <person name="Bense V."/>
            <person name="Catcheside P."/>
            <person name="Chovatia M."/>
            <person name="Cooper J."/>
            <person name="Damon W."/>
            <person name="Desjardin D."/>
            <person name="Finy P."/>
            <person name="Geml J."/>
            <person name="Haridas S."/>
            <person name="Hughes K."/>
            <person name="Justo A."/>
            <person name="Karasinski D."/>
            <person name="Kautmanova I."/>
            <person name="Kiss B."/>
            <person name="Kocsube S."/>
            <person name="Kotiranta H."/>
            <person name="LaButti K.M."/>
            <person name="Lechner B.E."/>
            <person name="Liimatainen K."/>
            <person name="Lipzen A."/>
            <person name="Lukacs Z."/>
            <person name="Mihaltcheva S."/>
            <person name="Morgado L.N."/>
            <person name="Niskanen T."/>
            <person name="Noordeloos M.E."/>
            <person name="Ohm R.A."/>
            <person name="Ortiz-Santana B."/>
            <person name="Ovrebo C."/>
            <person name="Racz N."/>
            <person name="Riley R."/>
            <person name="Savchenko A."/>
            <person name="Shiryaev A."/>
            <person name="Soop K."/>
            <person name="Spirin V."/>
            <person name="Szebenyi C."/>
            <person name="Tomsovsky M."/>
            <person name="Tulloss R.E."/>
            <person name="Uehling J."/>
            <person name="Grigoriev I.V."/>
            <person name="Vagvolgyi C."/>
            <person name="Papp T."/>
            <person name="Martin F.M."/>
            <person name="Miettinen O."/>
            <person name="Hibbett D.S."/>
            <person name="Nagy L.G."/>
        </authorList>
    </citation>
    <scope>NUCLEOTIDE SEQUENCE [LARGE SCALE GENOMIC DNA]</scope>
    <source>
        <strain evidence="4 5">FP101781</strain>
    </source>
</reference>
<dbReference type="Proteomes" id="UP000298030">
    <property type="component" value="Unassembled WGS sequence"/>
</dbReference>
<dbReference type="SMART" id="SM00257">
    <property type="entry name" value="LysM"/>
    <property type="match status" value="2"/>
</dbReference>
<dbReference type="PANTHER" id="PTHR34997">
    <property type="entry name" value="AM15"/>
    <property type="match status" value="1"/>
</dbReference>
<dbReference type="EMBL" id="QPFP01000077">
    <property type="protein sequence ID" value="TEB23510.1"/>
    <property type="molecule type" value="Genomic_DNA"/>
</dbReference>
<organism evidence="4 5">
    <name type="scientific">Coprinellus micaceus</name>
    <name type="common">Glistening ink-cap mushroom</name>
    <name type="synonym">Coprinus micaceus</name>
    <dbReference type="NCBI Taxonomy" id="71717"/>
    <lineage>
        <taxon>Eukaryota</taxon>
        <taxon>Fungi</taxon>
        <taxon>Dikarya</taxon>
        <taxon>Basidiomycota</taxon>
        <taxon>Agaricomycotina</taxon>
        <taxon>Agaricomycetes</taxon>
        <taxon>Agaricomycetidae</taxon>
        <taxon>Agaricales</taxon>
        <taxon>Agaricineae</taxon>
        <taxon>Psathyrellaceae</taxon>
        <taxon>Coprinellus</taxon>
    </lineage>
</organism>
<protein>
    <recommendedName>
        <fullName evidence="3">LysM domain-containing protein</fullName>
    </recommendedName>
</protein>
<keyword evidence="1" id="KW-0147">Chitin-binding</keyword>
<dbReference type="CDD" id="cd00118">
    <property type="entry name" value="LysM"/>
    <property type="match status" value="1"/>
</dbReference>
<evidence type="ECO:0000313" key="5">
    <source>
        <dbReference type="Proteomes" id="UP000298030"/>
    </source>
</evidence>
<dbReference type="PROSITE" id="PS51782">
    <property type="entry name" value="LYSM"/>
    <property type="match status" value="2"/>
</dbReference>
<keyword evidence="2" id="KW-0843">Virulence</keyword>
<dbReference type="GO" id="GO:0008061">
    <property type="term" value="F:chitin binding"/>
    <property type="evidence" value="ECO:0007669"/>
    <property type="project" value="UniProtKB-KW"/>
</dbReference>
<feature type="domain" description="LysM" evidence="3">
    <location>
        <begin position="74"/>
        <end position="120"/>
    </location>
</feature>
<dbReference type="SUPFAM" id="SSF54106">
    <property type="entry name" value="LysM domain"/>
    <property type="match status" value="2"/>
</dbReference>
<proteinExistence type="predicted"/>
<dbReference type="InterPro" id="IPR052210">
    <property type="entry name" value="LysM1-like"/>
</dbReference>
<dbReference type="Pfam" id="PF01476">
    <property type="entry name" value="LysM"/>
    <property type="match status" value="2"/>
</dbReference>
<sequence length="122" mass="12695">MAALSGALPQTETPTCARTYTVQSGDWCDKISAEQNSSTYQLAQANVGVINADCSNLWVGQVICLGLTGQDCTETVVVEEGGDCTAIATAAGITYEKIRANNPNIDTACTNIYPGEVLCVAA</sequence>
<dbReference type="InterPro" id="IPR018392">
    <property type="entry name" value="LysM"/>
</dbReference>
<comment type="caution">
    <text evidence="4">The sequence shown here is derived from an EMBL/GenBank/DDBJ whole genome shotgun (WGS) entry which is preliminary data.</text>
</comment>
<name>A0A4Y7SNQ8_COPMI</name>
<accession>A0A4Y7SNQ8</accession>
<dbReference type="PANTHER" id="PTHR34997:SF1">
    <property type="entry name" value="PEPTIDOGLYCAN-BINDING LYSIN DOMAIN"/>
    <property type="match status" value="1"/>
</dbReference>
<gene>
    <name evidence="4" type="ORF">FA13DRAFT_1757029</name>
</gene>
<dbReference type="Gene3D" id="3.10.350.10">
    <property type="entry name" value="LysM domain"/>
    <property type="match status" value="2"/>
</dbReference>
<dbReference type="InterPro" id="IPR036779">
    <property type="entry name" value="LysM_dom_sf"/>
</dbReference>
<keyword evidence="5" id="KW-1185">Reference proteome</keyword>
<dbReference type="AlphaFoldDB" id="A0A4Y7SNQ8"/>
<dbReference type="OrthoDB" id="5985073at2759"/>